<evidence type="ECO:0000313" key="2">
    <source>
        <dbReference type="Proteomes" id="UP000831607"/>
    </source>
</evidence>
<reference evidence="1 2" key="1">
    <citation type="submission" date="2020-11" db="EMBL/GenBank/DDBJ databases">
        <title>Algicoccus daihaiensis sp.nov., isolated from Daihai Lake in Inner Mongolia.</title>
        <authorList>
            <person name="Kai J."/>
        </authorList>
    </citation>
    <scope>NUCLEOTIDE SEQUENCE [LARGE SCALE GENOMIC DNA]</scope>
    <source>
        <strain evidence="2">f23</strain>
    </source>
</reference>
<evidence type="ECO:0000313" key="1">
    <source>
        <dbReference type="EMBL" id="UOD50557.1"/>
    </source>
</evidence>
<dbReference type="EMBL" id="CP063982">
    <property type="protein sequence ID" value="UOD50557.1"/>
    <property type="molecule type" value="Genomic_DNA"/>
</dbReference>
<dbReference type="Proteomes" id="UP000831607">
    <property type="component" value="Chromosome"/>
</dbReference>
<protein>
    <submittedName>
        <fullName evidence="1">Uncharacterized protein</fullName>
    </submittedName>
</protein>
<name>A0ABY4ANC0_9BURK</name>
<accession>A0ABY4ANC0</accession>
<dbReference type="RefSeq" id="WP_243478960.1">
    <property type="nucleotide sequence ID" value="NZ_CP063982.1"/>
</dbReference>
<proteinExistence type="predicted"/>
<sequence length="209" mass="22045">MSWRVLFVLVVLMLGASAAAGIGVGNWLVDQAPTISADARTNTTRPPEIVRDAAGRPLAAIPPQPLLDGSLGQPMEKIQPMWEVQAVSLFESNLDPMVVLGRGDQSYTVSDMLSGAGAGLGQGEADVAMVDLTAAAAPAPSAQEPVQVAQAPAVTRSWDEQLADAIDACDNVGFFSRPGCIERARKKFCDPNRAWGRHPLCPSTNNLVN</sequence>
<organism evidence="1 2">
    <name type="scientific">Orrella daihaiensis</name>
    <dbReference type="NCBI Taxonomy" id="2782176"/>
    <lineage>
        <taxon>Bacteria</taxon>
        <taxon>Pseudomonadati</taxon>
        <taxon>Pseudomonadota</taxon>
        <taxon>Betaproteobacteria</taxon>
        <taxon>Burkholderiales</taxon>
        <taxon>Alcaligenaceae</taxon>
        <taxon>Orrella</taxon>
    </lineage>
</organism>
<gene>
    <name evidence="1" type="ORF">DHf2319_01040</name>
</gene>
<keyword evidence="2" id="KW-1185">Reference proteome</keyword>